<evidence type="ECO:0000313" key="1">
    <source>
        <dbReference type="EMBL" id="GIF55184.1"/>
    </source>
</evidence>
<dbReference type="EMBL" id="BONC01000006">
    <property type="protein sequence ID" value="GIF55184.1"/>
    <property type="molecule type" value="Genomic_DNA"/>
</dbReference>
<sequence length="270" mass="28117">MEGFLHALASFGPGGAGEVGRTWLRSGAERLLGNLAELDGKTPGVAGRIMVAARPSDPLRSRPFSRTGWEAALAASATDPVHVSVGLFSRSPDAVYTSITVGVAAARLFVSANPGPGFDPAVHAGQWVDFLCAVLDTADPAYAQISDRVGSEVDTALEMFLSRSRISAAESRKALRGYAWVTVVPKELVDHLGGAAALARSDAVVLARPLSAGGVLLQATPTAADFDDDALHRLFRLLAPVLPAGLPRPLPGWEGLPVVIEDARRVDAAG</sequence>
<comment type="caution">
    <text evidence="1">The sequence shown here is derived from an EMBL/GenBank/DDBJ whole genome shotgun (WGS) entry which is preliminary data.</text>
</comment>
<organism evidence="1 2">
    <name type="scientific">Asanoa iriomotensis</name>
    <dbReference type="NCBI Taxonomy" id="234613"/>
    <lineage>
        <taxon>Bacteria</taxon>
        <taxon>Bacillati</taxon>
        <taxon>Actinomycetota</taxon>
        <taxon>Actinomycetes</taxon>
        <taxon>Micromonosporales</taxon>
        <taxon>Micromonosporaceae</taxon>
        <taxon>Asanoa</taxon>
    </lineage>
</organism>
<evidence type="ECO:0000313" key="2">
    <source>
        <dbReference type="Proteomes" id="UP000624325"/>
    </source>
</evidence>
<accession>A0ABQ4BXC8</accession>
<keyword evidence="2" id="KW-1185">Reference proteome</keyword>
<reference evidence="1 2" key="1">
    <citation type="submission" date="2021-01" db="EMBL/GenBank/DDBJ databases">
        <title>Whole genome shotgun sequence of Asanoa iriomotensis NBRC 100142.</title>
        <authorList>
            <person name="Komaki H."/>
            <person name="Tamura T."/>
        </authorList>
    </citation>
    <scope>NUCLEOTIDE SEQUENCE [LARGE SCALE GENOMIC DNA]</scope>
    <source>
        <strain evidence="1 2">NBRC 100142</strain>
    </source>
</reference>
<dbReference type="Proteomes" id="UP000624325">
    <property type="component" value="Unassembled WGS sequence"/>
</dbReference>
<gene>
    <name evidence="1" type="ORF">Air01nite_12790</name>
</gene>
<name>A0ABQ4BXC8_9ACTN</name>
<protein>
    <submittedName>
        <fullName evidence="1">Uncharacterized protein</fullName>
    </submittedName>
</protein>
<dbReference type="RefSeq" id="WP_203700941.1">
    <property type="nucleotide sequence ID" value="NZ_BAAALU010000012.1"/>
</dbReference>
<proteinExistence type="predicted"/>